<comment type="caution">
    <text evidence="4">The sequence shown here is derived from an EMBL/GenBank/DDBJ whole genome shotgun (WGS) entry which is preliminary data.</text>
</comment>
<evidence type="ECO:0000313" key="4">
    <source>
        <dbReference type="EMBL" id="NXX83708.1"/>
    </source>
</evidence>
<accession>A0A852L2R2</accession>
<dbReference type="AlphaFoldDB" id="A0A852L2R2"/>
<evidence type="ECO:0000256" key="1">
    <source>
        <dbReference type="ARBA" id="ARBA00022729"/>
    </source>
</evidence>
<gene>
    <name evidence="4" type="primary">Fcgr3</name>
    <name evidence="4" type="ORF">UROIND_R15278</name>
</gene>
<dbReference type="Gene3D" id="2.60.40.10">
    <property type="entry name" value="Immunoglobulins"/>
    <property type="match status" value="1"/>
</dbReference>
<dbReference type="SMART" id="SM00409">
    <property type="entry name" value="IG"/>
    <property type="match status" value="1"/>
</dbReference>
<feature type="non-terminal residue" evidence="4">
    <location>
        <position position="107"/>
    </location>
</feature>
<dbReference type="GO" id="GO:0006955">
    <property type="term" value="P:immune response"/>
    <property type="evidence" value="ECO:0007669"/>
    <property type="project" value="TreeGrafter"/>
</dbReference>
<keyword evidence="1" id="KW-0732">Signal</keyword>
<dbReference type="InterPro" id="IPR013783">
    <property type="entry name" value="Ig-like_fold"/>
</dbReference>
<evidence type="ECO:0000259" key="3">
    <source>
        <dbReference type="PROSITE" id="PS50835"/>
    </source>
</evidence>
<feature type="domain" description="Ig-like" evidence="3">
    <location>
        <begin position="1"/>
        <end position="95"/>
    </location>
</feature>
<dbReference type="PANTHER" id="PTHR11481:SF64">
    <property type="entry name" value="FC RECEPTOR-LIKE PROTEIN 4"/>
    <property type="match status" value="1"/>
</dbReference>
<reference evidence="4" key="1">
    <citation type="submission" date="2020-02" db="EMBL/GenBank/DDBJ databases">
        <title>Bird 10,000 Genomes (B10K) Project - Family phase.</title>
        <authorList>
            <person name="Zhang G."/>
        </authorList>
    </citation>
    <scope>NUCLEOTIDE SEQUENCE</scope>
    <source>
        <strain evidence="4">B10K-DU-030-59</strain>
    </source>
</reference>
<dbReference type="GO" id="GO:0009897">
    <property type="term" value="C:external side of plasma membrane"/>
    <property type="evidence" value="ECO:0007669"/>
    <property type="project" value="TreeGrafter"/>
</dbReference>
<proteinExistence type="predicted"/>
<dbReference type="SUPFAM" id="SSF48726">
    <property type="entry name" value="Immunoglobulin"/>
    <property type="match status" value="1"/>
</dbReference>
<dbReference type="GO" id="GO:0004888">
    <property type="term" value="F:transmembrane signaling receptor activity"/>
    <property type="evidence" value="ECO:0007669"/>
    <property type="project" value="TreeGrafter"/>
</dbReference>
<dbReference type="Proteomes" id="UP000654395">
    <property type="component" value="Unassembled WGS sequence"/>
</dbReference>
<dbReference type="InterPro" id="IPR050488">
    <property type="entry name" value="Ig_Fc_receptor"/>
</dbReference>
<dbReference type="PANTHER" id="PTHR11481">
    <property type="entry name" value="IMMUNOGLOBULIN FC RECEPTOR"/>
    <property type="match status" value="1"/>
</dbReference>
<dbReference type="InterPro" id="IPR036179">
    <property type="entry name" value="Ig-like_dom_sf"/>
</dbReference>
<protein>
    <submittedName>
        <fullName evidence="4">FCGR3 protein</fullName>
    </submittedName>
</protein>
<sequence length="107" mass="12293">PRLSLADWLLLQVPARELLEGDEVWLRCRSWKEKELTTMAEVQFFHEGKLLQGPSQQAELLLSPLQLRHRGRYHCQAAVTRIFTGNQKSAPMMVTVQGEHPLPNTHP</sequence>
<evidence type="ECO:0000313" key="5">
    <source>
        <dbReference type="Proteomes" id="UP000654395"/>
    </source>
</evidence>
<dbReference type="EMBL" id="WBNH01009556">
    <property type="protein sequence ID" value="NXX83708.1"/>
    <property type="molecule type" value="Genomic_DNA"/>
</dbReference>
<name>A0A852L2R2_UROIN</name>
<organism evidence="4 5">
    <name type="scientific">Urocolius indicus</name>
    <name type="common">Red-faced mousebird</name>
    <name type="synonym">Colius indicus</name>
    <dbReference type="NCBI Taxonomy" id="458196"/>
    <lineage>
        <taxon>Eukaryota</taxon>
        <taxon>Metazoa</taxon>
        <taxon>Chordata</taxon>
        <taxon>Craniata</taxon>
        <taxon>Vertebrata</taxon>
        <taxon>Euteleostomi</taxon>
        <taxon>Archelosauria</taxon>
        <taxon>Archosauria</taxon>
        <taxon>Dinosauria</taxon>
        <taxon>Saurischia</taxon>
        <taxon>Theropoda</taxon>
        <taxon>Coelurosauria</taxon>
        <taxon>Aves</taxon>
        <taxon>Neognathae</taxon>
        <taxon>Neoaves</taxon>
        <taxon>Telluraves</taxon>
        <taxon>Coraciimorphae</taxon>
        <taxon>Coliiformes</taxon>
        <taxon>Coliidae</taxon>
        <taxon>Urocolius</taxon>
    </lineage>
</organism>
<evidence type="ECO:0000256" key="2">
    <source>
        <dbReference type="ARBA" id="ARBA00023157"/>
    </source>
</evidence>
<dbReference type="InterPro" id="IPR007110">
    <property type="entry name" value="Ig-like_dom"/>
</dbReference>
<keyword evidence="5" id="KW-1185">Reference proteome</keyword>
<dbReference type="OrthoDB" id="6151406at2759"/>
<keyword evidence="2" id="KW-1015">Disulfide bond</keyword>
<dbReference type="InterPro" id="IPR003599">
    <property type="entry name" value="Ig_sub"/>
</dbReference>
<feature type="non-terminal residue" evidence="4">
    <location>
        <position position="1"/>
    </location>
</feature>
<dbReference type="PROSITE" id="PS50835">
    <property type="entry name" value="IG_LIKE"/>
    <property type="match status" value="1"/>
</dbReference>
<dbReference type="Pfam" id="PF13895">
    <property type="entry name" value="Ig_2"/>
    <property type="match status" value="1"/>
</dbReference>
<dbReference type="GO" id="GO:0007166">
    <property type="term" value="P:cell surface receptor signaling pathway"/>
    <property type="evidence" value="ECO:0007669"/>
    <property type="project" value="TreeGrafter"/>
</dbReference>